<reference evidence="2" key="1">
    <citation type="submission" date="2018-02" db="EMBL/GenBank/DDBJ databases">
        <title>Rhizophora mucronata_Transcriptome.</title>
        <authorList>
            <person name="Meera S.P."/>
            <person name="Sreeshan A."/>
            <person name="Augustine A."/>
        </authorList>
    </citation>
    <scope>NUCLEOTIDE SEQUENCE</scope>
    <source>
        <tissue evidence="2">Leaf</tissue>
    </source>
</reference>
<evidence type="ECO:0000256" key="1">
    <source>
        <dbReference type="SAM" id="MobiDB-lite"/>
    </source>
</evidence>
<name>A0A2P2IRN6_RHIMU</name>
<feature type="region of interest" description="Disordered" evidence="1">
    <location>
        <begin position="1"/>
        <end position="63"/>
    </location>
</feature>
<organism evidence="2">
    <name type="scientific">Rhizophora mucronata</name>
    <name type="common">Asiatic mangrove</name>
    <dbReference type="NCBI Taxonomy" id="61149"/>
    <lineage>
        <taxon>Eukaryota</taxon>
        <taxon>Viridiplantae</taxon>
        <taxon>Streptophyta</taxon>
        <taxon>Embryophyta</taxon>
        <taxon>Tracheophyta</taxon>
        <taxon>Spermatophyta</taxon>
        <taxon>Magnoliopsida</taxon>
        <taxon>eudicotyledons</taxon>
        <taxon>Gunneridae</taxon>
        <taxon>Pentapetalae</taxon>
        <taxon>rosids</taxon>
        <taxon>fabids</taxon>
        <taxon>Malpighiales</taxon>
        <taxon>Rhizophoraceae</taxon>
        <taxon>Rhizophora</taxon>
    </lineage>
</organism>
<dbReference type="AlphaFoldDB" id="A0A2P2IRN6"/>
<dbReference type="EMBL" id="GGEC01003374">
    <property type="protein sequence ID" value="MBW83857.1"/>
    <property type="molecule type" value="Transcribed_RNA"/>
</dbReference>
<protein>
    <submittedName>
        <fullName evidence="2">Uncharacterized protein</fullName>
    </submittedName>
</protein>
<proteinExistence type="predicted"/>
<feature type="compositionally biased region" description="Basic and acidic residues" evidence="1">
    <location>
        <begin position="52"/>
        <end position="63"/>
    </location>
</feature>
<accession>A0A2P2IRN6</accession>
<feature type="compositionally biased region" description="Polar residues" evidence="1">
    <location>
        <begin position="1"/>
        <end position="14"/>
    </location>
</feature>
<sequence>MHTSHQTTTENKGANKQLKLKLTPRAEKTRQWPPPCCVMEGSQRRGQGYERSGWRDGTRMSAQ</sequence>
<evidence type="ECO:0000313" key="2">
    <source>
        <dbReference type="EMBL" id="MBW83856.1"/>
    </source>
</evidence>
<dbReference type="EMBL" id="GGEC01003373">
    <property type="protein sequence ID" value="MBW83856.1"/>
    <property type="molecule type" value="Transcribed_RNA"/>
</dbReference>